<dbReference type="SUPFAM" id="SSF51735">
    <property type="entry name" value="NAD(P)-binding Rossmann-fold domains"/>
    <property type="match status" value="1"/>
</dbReference>
<sequence length="189" mass="20403">MEQRSQVVLVTGAARGIGLALARGFLAAGDAVVAADRDWAGAPEAAAELESAGNALVTGIDITDAVTVDAAVGAALDRYGRLDVCVNNVALRQRDLFRGPRARPDRGQRRLPGPDAHDRVRRDGHRPRGDGVRQRTDAASRARRAGNRAPGCVPSAQRRHRLRRAGPGLERAQRLRRRDPLARRRARPG</sequence>
<feature type="compositionally biased region" description="Basic and acidic residues" evidence="3">
    <location>
        <begin position="115"/>
        <end position="140"/>
    </location>
</feature>
<evidence type="ECO:0000256" key="3">
    <source>
        <dbReference type="SAM" id="MobiDB-lite"/>
    </source>
</evidence>
<keyword evidence="2" id="KW-0560">Oxidoreductase</keyword>
<name>A0ABW3VEW6_9PSEU</name>
<comment type="caution">
    <text evidence="4">The sequence shown here is derived from an EMBL/GenBank/DDBJ whole genome shotgun (WGS) entry which is preliminary data.</text>
</comment>
<dbReference type="Pfam" id="PF00106">
    <property type="entry name" value="adh_short"/>
    <property type="match status" value="1"/>
</dbReference>
<dbReference type="CDD" id="cd05233">
    <property type="entry name" value="SDR_c"/>
    <property type="match status" value="1"/>
</dbReference>
<dbReference type="PANTHER" id="PTHR43669:SF14">
    <property type="entry name" value="OXIDOREDUCTASE"/>
    <property type="match status" value="1"/>
</dbReference>
<evidence type="ECO:0000313" key="4">
    <source>
        <dbReference type="EMBL" id="MFD1232880.1"/>
    </source>
</evidence>
<organism evidence="4 5">
    <name type="scientific">Pseudonocardia benzenivorans</name>
    <dbReference type="NCBI Taxonomy" id="228005"/>
    <lineage>
        <taxon>Bacteria</taxon>
        <taxon>Bacillati</taxon>
        <taxon>Actinomycetota</taxon>
        <taxon>Actinomycetes</taxon>
        <taxon>Pseudonocardiales</taxon>
        <taxon>Pseudonocardiaceae</taxon>
        <taxon>Pseudonocardia</taxon>
    </lineage>
</organism>
<dbReference type="InterPro" id="IPR002347">
    <property type="entry name" value="SDR_fam"/>
</dbReference>
<dbReference type="PANTHER" id="PTHR43669">
    <property type="entry name" value="5-KETO-D-GLUCONATE 5-REDUCTASE"/>
    <property type="match status" value="1"/>
</dbReference>
<dbReference type="EMBL" id="JBHTMB010000042">
    <property type="protein sequence ID" value="MFD1232880.1"/>
    <property type="molecule type" value="Genomic_DNA"/>
</dbReference>
<proteinExistence type="inferred from homology"/>
<dbReference type="Proteomes" id="UP001597182">
    <property type="component" value="Unassembled WGS sequence"/>
</dbReference>
<keyword evidence="5" id="KW-1185">Reference proteome</keyword>
<accession>A0ABW3VEW6</accession>
<evidence type="ECO:0000256" key="2">
    <source>
        <dbReference type="ARBA" id="ARBA00023002"/>
    </source>
</evidence>
<gene>
    <name evidence="4" type="ORF">ACFQ34_06245</name>
</gene>
<dbReference type="Gene3D" id="3.40.50.720">
    <property type="entry name" value="NAD(P)-binding Rossmann-like Domain"/>
    <property type="match status" value="1"/>
</dbReference>
<feature type="region of interest" description="Disordered" evidence="3">
    <location>
        <begin position="99"/>
        <end position="189"/>
    </location>
</feature>
<evidence type="ECO:0000313" key="5">
    <source>
        <dbReference type="Proteomes" id="UP001597182"/>
    </source>
</evidence>
<dbReference type="InterPro" id="IPR036291">
    <property type="entry name" value="NAD(P)-bd_dom_sf"/>
</dbReference>
<protein>
    <submittedName>
        <fullName evidence="4">SDR family NAD(P)-dependent oxidoreductase</fullName>
    </submittedName>
</protein>
<feature type="compositionally biased region" description="Basic and acidic residues" evidence="3">
    <location>
        <begin position="99"/>
        <end position="108"/>
    </location>
</feature>
<comment type="similarity">
    <text evidence="1">Belongs to the short-chain dehydrogenases/reductases (SDR) family.</text>
</comment>
<evidence type="ECO:0000256" key="1">
    <source>
        <dbReference type="ARBA" id="ARBA00006484"/>
    </source>
</evidence>
<dbReference type="PRINTS" id="PR00081">
    <property type="entry name" value="GDHRDH"/>
</dbReference>
<reference evidence="5" key="1">
    <citation type="journal article" date="2019" name="Int. J. Syst. Evol. Microbiol.">
        <title>The Global Catalogue of Microorganisms (GCM) 10K type strain sequencing project: providing services to taxonomists for standard genome sequencing and annotation.</title>
        <authorList>
            <consortium name="The Broad Institute Genomics Platform"/>
            <consortium name="The Broad Institute Genome Sequencing Center for Infectious Disease"/>
            <person name="Wu L."/>
            <person name="Ma J."/>
        </authorList>
    </citation>
    <scope>NUCLEOTIDE SEQUENCE [LARGE SCALE GENOMIC DNA]</scope>
    <source>
        <strain evidence="5">CCUG 49018</strain>
    </source>
</reference>
<dbReference type="RefSeq" id="WP_379652814.1">
    <property type="nucleotide sequence ID" value="NZ_BAABKS010000079.1"/>
</dbReference>